<evidence type="ECO:0000259" key="2">
    <source>
        <dbReference type="SMART" id="SM00014"/>
    </source>
</evidence>
<dbReference type="EMBL" id="PZJJ01000040">
    <property type="protein sequence ID" value="PTL37620.1"/>
    <property type="molecule type" value="Genomic_DNA"/>
</dbReference>
<keyword evidence="1" id="KW-0472">Membrane</keyword>
<dbReference type="Gene3D" id="1.20.144.10">
    <property type="entry name" value="Phosphatidic acid phosphatase type 2/haloperoxidase"/>
    <property type="match status" value="1"/>
</dbReference>
<dbReference type="PANTHER" id="PTHR14969">
    <property type="entry name" value="SPHINGOSINE-1-PHOSPHATE PHOSPHOHYDROLASE"/>
    <property type="match status" value="1"/>
</dbReference>
<dbReference type="PANTHER" id="PTHR14969:SF13">
    <property type="entry name" value="AT30094P"/>
    <property type="match status" value="1"/>
</dbReference>
<accession>A0A2T4U2I9</accession>
<proteinExistence type="predicted"/>
<organism evidence="3 4">
    <name type="scientific">Alkalicoccus saliphilus</name>
    <dbReference type="NCBI Taxonomy" id="200989"/>
    <lineage>
        <taxon>Bacteria</taxon>
        <taxon>Bacillati</taxon>
        <taxon>Bacillota</taxon>
        <taxon>Bacilli</taxon>
        <taxon>Bacillales</taxon>
        <taxon>Bacillaceae</taxon>
        <taxon>Alkalicoccus</taxon>
    </lineage>
</organism>
<dbReference type="Pfam" id="PF01569">
    <property type="entry name" value="PAP2"/>
    <property type="match status" value="1"/>
</dbReference>
<feature type="transmembrane region" description="Helical" evidence="1">
    <location>
        <begin position="27"/>
        <end position="51"/>
    </location>
</feature>
<dbReference type="InterPro" id="IPR000326">
    <property type="entry name" value="PAP2/HPO"/>
</dbReference>
<dbReference type="InterPro" id="IPR036938">
    <property type="entry name" value="PAP2/HPO_sf"/>
</dbReference>
<feature type="domain" description="Phosphatidic acid phosphatase type 2/haloperoxidase" evidence="2">
    <location>
        <begin position="58"/>
        <end position="169"/>
    </location>
</feature>
<keyword evidence="1" id="KW-1133">Transmembrane helix</keyword>
<evidence type="ECO:0000256" key="1">
    <source>
        <dbReference type="SAM" id="Phobius"/>
    </source>
</evidence>
<dbReference type="Proteomes" id="UP000240509">
    <property type="component" value="Unassembled WGS sequence"/>
</dbReference>
<reference evidence="3 4" key="1">
    <citation type="submission" date="2018-03" db="EMBL/GenBank/DDBJ databases">
        <title>Alkalicoccus saliphilus sp. nov., isolated from a mineral pool.</title>
        <authorList>
            <person name="Zhao B."/>
        </authorList>
    </citation>
    <scope>NUCLEOTIDE SEQUENCE [LARGE SCALE GENOMIC DNA]</scope>
    <source>
        <strain evidence="3 4">6AG</strain>
    </source>
</reference>
<evidence type="ECO:0000313" key="4">
    <source>
        <dbReference type="Proteomes" id="UP000240509"/>
    </source>
</evidence>
<feature type="transmembrane region" description="Helical" evidence="1">
    <location>
        <begin position="58"/>
        <end position="82"/>
    </location>
</feature>
<gene>
    <name evidence="3" type="ORF">C6Y45_15495</name>
</gene>
<evidence type="ECO:0000313" key="3">
    <source>
        <dbReference type="EMBL" id="PTL37620.1"/>
    </source>
</evidence>
<keyword evidence="1" id="KW-0812">Transmembrane</keyword>
<dbReference type="SMART" id="SM00014">
    <property type="entry name" value="acidPPc"/>
    <property type="match status" value="1"/>
</dbReference>
<name>A0A2T4U2I9_9BACI</name>
<dbReference type="SUPFAM" id="SSF48317">
    <property type="entry name" value="Acid phosphatase/Vanadium-dependent haloperoxidase"/>
    <property type="match status" value="1"/>
</dbReference>
<dbReference type="OrthoDB" id="9789113at2"/>
<dbReference type="AlphaFoldDB" id="A0A2T4U2I9"/>
<keyword evidence="4" id="KW-1185">Reference proteome</keyword>
<protein>
    <submittedName>
        <fullName evidence="3">UDP-diphosphatase</fullName>
    </submittedName>
</protein>
<sequence>MKTLLQTDRQVFQLLNQEWTAGWLDPVMVFLTMISEHAFFWWVIAVVLFVFRRKIGSVIPAVTLISSLAVTFLIRNAVAFLVDRPRPPLSEENARQLVELPISPSFPSTHAATSFAAMYVLLYFFPSARYWAIPLAVIFAYTRLYVGVHFPTDSLAGAFLGIILAAVTTGVITSRVNKKQPHA</sequence>
<feature type="transmembrane region" description="Helical" evidence="1">
    <location>
        <begin position="154"/>
        <end position="173"/>
    </location>
</feature>
<dbReference type="RefSeq" id="WP_107586129.1">
    <property type="nucleotide sequence ID" value="NZ_PZJJ01000040.1"/>
</dbReference>
<comment type="caution">
    <text evidence="3">The sequence shown here is derived from an EMBL/GenBank/DDBJ whole genome shotgun (WGS) entry which is preliminary data.</text>
</comment>